<comment type="similarity">
    <text evidence="1 2">Belongs to the phD/YefM antitoxin family.</text>
</comment>
<accession>A0A060H7Y5</accession>
<protein>
    <recommendedName>
        <fullName evidence="2">Antitoxin</fullName>
    </recommendedName>
</protein>
<reference evidence="3 4" key="1">
    <citation type="submission" date="2013-08" db="EMBL/GenBank/DDBJ databases">
        <title>Xylella fastidiosa sandyi ann1 annotation.</title>
        <authorList>
            <person name="Stouthamer R."/>
            <person name="Nunney L."/>
        </authorList>
    </citation>
    <scope>NUCLEOTIDE SEQUENCE [LARGE SCALE GENOMIC DNA]</scope>
    <source>
        <strain evidence="4">ann-1</strain>
        <plasmid evidence="4">Plasmid unnamed1</plasmid>
    </source>
</reference>
<keyword evidence="3" id="KW-0614">Plasmid</keyword>
<comment type="function">
    <text evidence="2">Antitoxin component of a type II toxin-antitoxin (TA) system.</text>
</comment>
<dbReference type="PATRIC" id="fig|155920.8.peg.3268"/>
<geneLocation type="plasmid" evidence="3 4">
    <name>unnamed1</name>
</geneLocation>
<name>A0A060H7Y5_XYLFS</name>
<proteinExistence type="inferred from homology"/>
<dbReference type="AlphaFoldDB" id="A0A060H7Y5"/>
<dbReference type="EMBL" id="CP006697">
    <property type="protein sequence ID" value="AIC11718.1"/>
    <property type="molecule type" value="Genomic_DNA"/>
</dbReference>
<dbReference type="Gene3D" id="3.40.1620.10">
    <property type="entry name" value="YefM-like domain"/>
    <property type="match status" value="1"/>
</dbReference>
<dbReference type="KEGG" id="xfs:D934_13820"/>
<dbReference type="InterPro" id="IPR036165">
    <property type="entry name" value="YefM-like_sf"/>
</dbReference>
<dbReference type="HOGENOM" id="CLU_166832_1_0_6"/>
<dbReference type="InterPro" id="IPR006442">
    <property type="entry name" value="Antitoxin_Phd/YefM"/>
</dbReference>
<evidence type="ECO:0000313" key="3">
    <source>
        <dbReference type="EMBL" id="AIC11718.1"/>
    </source>
</evidence>
<organism evidence="3 4">
    <name type="scientific">Xylella fastidiosa subsp. sandyi Ann-1</name>
    <dbReference type="NCBI Taxonomy" id="155920"/>
    <lineage>
        <taxon>Bacteria</taxon>
        <taxon>Pseudomonadati</taxon>
        <taxon>Pseudomonadota</taxon>
        <taxon>Gammaproteobacteria</taxon>
        <taxon>Lysobacterales</taxon>
        <taxon>Lysobacteraceae</taxon>
        <taxon>Xylella</taxon>
    </lineage>
</organism>
<gene>
    <name evidence="3" type="ORF">D934_13820</name>
</gene>
<evidence type="ECO:0000256" key="2">
    <source>
        <dbReference type="RuleBase" id="RU362080"/>
    </source>
</evidence>
<evidence type="ECO:0000313" key="4">
    <source>
        <dbReference type="Proteomes" id="UP000027215"/>
    </source>
</evidence>
<sequence length="84" mass="9260">MSITTLSSRELNQDVTRAKKAAKSGPVFITDRGKPAHVLLSIEEYQRLTKQCRNIADSLAMPSIANIEFEPEHVTIGTKPACFS</sequence>
<dbReference type="NCBIfam" id="TIGR01552">
    <property type="entry name" value="phd_fam"/>
    <property type="match status" value="1"/>
</dbReference>
<dbReference type="Pfam" id="PF02604">
    <property type="entry name" value="PhdYeFM_antitox"/>
    <property type="match status" value="1"/>
</dbReference>
<dbReference type="RefSeq" id="WP_024748605.1">
    <property type="nucleotide sequence ID" value="NZ_CP006697.1"/>
</dbReference>
<dbReference type="Proteomes" id="UP000027215">
    <property type="component" value="Plasmid unnamed1"/>
</dbReference>
<evidence type="ECO:0000256" key="1">
    <source>
        <dbReference type="ARBA" id="ARBA00009981"/>
    </source>
</evidence>
<dbReference type="SUPFAM" id="SSF143120">
    <property type="entry name" value="YefM-like"/>
    <property type="match status" value="1"/>
</dbReference>